<name>A0A7Y7YF54_9PSED</name>
<dbReference type="PROSITE" id="PS51123">
    <property type="entry name" value="OMPA_2"/>
    <property type="match status" value="1"/>
</dbReference>
<dbReference type="EMBL" id="JACAQD010000032">
    <property type="protein sequence ID" value="NWC35366.1"/>
    <property type="molecule type" value="Genomic_DNA"/>
</dbReference>
<keyword evidence="4" id="KW-0812">Transmembrane</keyword>
<sequence>MVGLFEMQVRVGGDPRGFDEFTALRDELAKLSHPACPPTDWAYVERLCLALFQKNGAELQTAACFALARGQLQGLEGVVQGVALIEALAEEWPRLWPSEAAMRLDILVWLFAQLQLLLRRLETSTRSLAALIRLDAGLERLNETLDRQGLASFVARQLLRQQVGSLIRRLERNPSSGEIVVPPSRPESPSVIPLMILLGERTPDRPFPVPATRRRRLARWMLAAVALVVIGAGWLIAAQDNGLYRRATFYWSERTIPAPVRLDSLSLFDVGSVELRPDSTKVLIDALVGIKARPGWLIVITGHTDATGDAGQNLRLSQARAQAVRDWMQRMGDIPDDCFAVQGFAASQPVAGNDSEAGRAANRRVDIRLVAQPGACGQPSWG</sequence>
<comment type="subcellular location">
    <subcellularLocation>
        <location evidence="1">Cell outer membrane</location>
    </subcellularLocation>
</comment>
<dbReference type="PRINTS" id="PR01021">
    <property type="entry name" value="OMPADOMAIN"/>
</dbReference>
<dbReference type="RefSeq" id="WP_177057953.1">
    <property type="nucleotide sequence ID" value="NZ_JACAPS010000015.1"/>
</dbReference>
<dbReference type="InterPro" id="IPR006665">
    <property type="entry name" value="OmpA-like"/>
</dbReference>
<dbReference type="PANTHER" id="PTHR30329:SF20">
    <property type="entry name" value="EXPORTED PROTEIN"/>
    <property type="match status" value="1"/>
</dbReference>
<dbReference type="CDD" id="cd07185">
    <property type="entry name" value="OmpA_C-like"/>
    <property type="match status" value="1"/>
</dbReference>
<dbReference type="InterPro" id="IPR010657">
    <property type="entry name" value="ImpA_N"/>
</dbReference>
<dbReference type="AlphaFoldDB" id="A0A7Y7YF54"/>
<organism evidence="6 7">
    <name type="scientific">Pseudomonas gingeri</name>
    <dbReference type="NCBI Taxonomy" id="117681"/>
    <lineage>
        <taxon>Bacteria</taxon>
        <taxon>Pseudomonadati</taxon>
        <taxon>Pseudomonadota</taxon>
        <taxon>Gammaproteobacteria</taxon>
        <taxon>Pseudomonadales</taxon>
        <taxon>Pseudomonadaceae</taxon>
        <taxon>Pseudomonas</taxon>
    </lineage>
</organism>
<evidence type="ECO:0000259" key="5">
    <source>
        <dbReference type="PROSITE" id="PS51123"/>
    </source>
</evidence>
<keyword evidence="2 3" id="KW-0472">Membrane</keyword>
<evidence type="ECO:0000313" key="7">
    <source>
        <dbReference type="Proteomes" id="UP000520592"/>
    </source>
</evidence>
<dbReference type="InterPro" id="IPR050330">
    <property type="entry name" value="Bact_OuterMem_StrucFunc"/>
</dbReference>
<comment type="caution">
    <text evidence="6">The sequence shown here is derived from an EMBL/GenBank/DDBJ whole genome shotgun (WGS) entry which is preliminary data.</text>
</comment>
<evidence type="ECO:0000256" key="2">
    <source>
        <dbReference type="ARBA" id="ARBA00023136"/>
    </source>
</evidence>
<keyword evidence="4" id="KW-1133">Transmembrane helix</keyword>
<dbReference type="Pfam" id="PF06812">
    <property type="entry name" value="ImpA_N"/>
    <property type="match status" value="1"/>
</dbReference>
<dbReference type="InterPro" id="IPR036737">
    <property type="entry name" value="OmpA-like_sf"/>
</dbReference>
<evidence type="ECO:0000256" key="3">
    <source>
        <dbReference type="PROSITE-ProRule" id="PRU00473"/>
    </source>
</evidence>
<gene>
    <name evidence="6" type="ORF">HX876_23560</name>
</gene>
<evidence type="ECO:0000313" key="6">
    <source>
        <dbReference type="EMBL" id="NWC35366.1"/>
    </source>
</evidence>
<accession>A0A7Y7YF54</accession>
<dbReference type="PANTHER" id="PTHR30329">
    <property type="entry name" value="STATOR ELEMENT OF FLAGELLAR MOTOR COMPLEX"/>
    <property type="match status" value="1"/>
</dbReference>
<proteinExistence type="predicted"/>
<dbReference type="SUPFAM" id="SSF103088">
    <property type="entry name" value="OmpA-like"/>
    <property type="match status" value="1"/>
</dbReference>
<dbReference type="Proteomes" id="UP000520592">
    <property type="component" value="Unassembled WGS sequence"/>
</dbReference>
<dbReference type="InterPro" id="IPR006664">
    <property type="entry name" value="OMP_bac"/>
</dbReference>
<feature type="transmembrane region" description="Helical" evidence="4">
    <location>
        <begin position="217"/>
        <end position="237"/>
    </location>
</feature>
<evidence type="ECO:0000256" key="1">
    <source>
        <dbReference type="ARBA" id="ARBA00004442"/>
    </source>
</evidence>
<dbReference type="Pfam" id="PF00691">
    <property type="entry name" value="OmpA"/>
    <property type="match status" value="1"/>
</dbReference>
<protein>
    <submittedName>
        <fullName evidence="6">OmpA family protein</fullName>
    </submittedName>
</protein>
<reference evidence="6 7" key="1">
    <citation type="submission" date="2020-04" db="EMBL/GenBank/DDBJ databases">
        <title>Molecular characterization of pseudomonads from Agaricus bisporus reveal novel blotch 2 pathogens in Western Europe.</title>
        <authorList>
            <person name="Taparia T."/>
            <person name="Krijger M."/>
            <person name="Haynes E."/>
            <person name="Elpinstone J.G."/>
            <person name="Noble R."/>
            <person name="Van Der Wolf J."/>
        </authorList>
    </citation>
    <scope>NUCLEOTIDE SEQUENCE [LARGE SCALE GENOMIC DNA]</scope>
    <source>
        <strain evidence="6 7">IPO3737</strain>
    </source>
</reference>
<evidence type="ECO:0000256" key="4">
    <source>
        <dbReference type="SAM" id="Phobius"/>
    </source>
</evidence>
<dbReference type="Gene3D" id="3.30.1330.60">
    <property type="entry name" value="OmpA-like domain"/>
    <property type="match status" value="1"/>
</dbReference>
<feature type="domain" description="OmpA-like" evidence="5">
    <location>
        <begin position="255"/>
        <end position="373"/>
    </location>
</feature>
<dbReference type="GO" id="GO:0009279">
    <property type="term" value="C:cell outer membrane"/>
    <property type="evidence" value="ECO:0007669"/>
    <property type="project" value="UniProtKB-SubCell"/>
</dbReference>